<feature type="compositionally biased region" description="Polar residues" evidence="8">
    <location>
        <begin position="768"/>
        <end position="787"/>
    </location>
</feature>
<organism evidence="11 12">
    <name type="scientific">Trichogramma brassicae</name>
    <dbReference type="NCBI Taxonomy" id="86971"/>
    <lineage>
        <taxon>Eukaryota</taxon>
        <taxon>Metazoa</taxon>
        <taxon>Ecdysozoa</taxon>
        <taxon>Arthropoda</taxon>
        <taxon>Hexapoda</taxon>
        <taxon>Insecta</taxon>
        <taxon>Pterygota</taxon>
        <taxon>Neoptera</taxon>
        <taxon>Endopterygota</taxon>
        <taxon>Hymenoptera</taxon>
        <taxon>Apocrita</taxon>
        <taxon>Proctotrupomorpha</taxon>
        <taxon>Chalcidoidea</taxon>
        <taxon>Trichogrammatidae</taxon>
        <taxon>Trichogramma</taxon>
    </lineage>
</organism>
<keyword evidence="7" id="KW-0695">RNA-directed DNA polymerase</keyword>
<dbReference type="PROSITE" id="PS50994">
    <property type="entry name" value="INTEGRASE"/>
    <property type="match status" value="1"/>
</dbReference>
<dbReference type="SUPFAM" id="SSF56672">
    <property type="entry name" value="DNA/RNA polymerases"/>
    <property type="match status" value="1"/>
</dbReference>
<dbReference type="FunFam" id="3.10.20.370:FF:000001">
    <property type="entry name" value="Retrovirus-related Pol polyprotein from transposon 17.6-like protein"/>
    <property type="match status" value="1"/>
</dbReference>
<keyword evidence="5" id="KW-0255">Endonuclease</keyword>
<evidence type="ECO:0000259" key="9">
    <source>
        <dbReference type="PROSITE" id="PS50878"/>
    </source>
</evidence>
<reference evidence="11 12" key="1">
    <citation type="submission" date="2020-02" db="EMBL/GenBank/DDBJ databases">
        <authorList>
            <person name="Ferguson B K."/>
        </authorList>
    </citation>
    <scope>NUCLEOTIDE SEQUENCE [LARGE SCALE GENOMIC DNA]</scope>
</reference>
<dbReference type="InterPro" id="IPR050951">
    <property type="entry name" value="Retrovirus_Pol_polyprotein"/>
</dbReference>
<gene>
    <name evidence="11" type="ORF">TBRA_LOCUS6727</name>
</gene>
<evidence type="ECO:0008006" key="13">
    <source>
        <dbReference type="Google" id="ProtNLM"/>
    </source>
</evidence>
<evidence type="ECO:0000256" key="6">
    <source>
        <dbReference type="ARBA" id="ARBA00022801"/>
    </source>
</evidence>
<dbReference type="InterPro" id="IPR041373">
    <property type="entry name" value="RT_RNaseH"/>
</dbReference>
<feature type="compositionally biased region" description="Polar residues" evidence="8">
    <location>
        <begin position="841"/>
        <end position="870"/>
    </location>
</feature>
<dbReference type="FunFam" id="3.10.10.10:FF:000007">
    <property type="entry name" value="Retrovirus-related Pol polyprotein from transposon 17.6-like Protein"/>
    <property type="match status" value="1"/>
</dbReference>
<dbReference type="PROSITE" id="PS50878">
    <property type="entry name" value="RT_POL"/>
    <property type="match status" value="1"/>
</dbReference>
<dbReference type="PANTHER" id="PTHR37984:SF5">
    <property type="entry name" value="PROTEIN NYNRIN-LIKE"/>
    <property type="match status" value="1"/>
</dbReference>
<dbReference type="InterPro" id="IPR001584">
    <property type="entry name" value="Integrase_cat-core"/>
</dbReference>
<sequence length="1134" mass="128142">MAFFRLVWSSSCPRWSAYHSKRRPGLCHQPAKRYNIQIYTRSLIGLSARVCTCVYILHERFKLEWGSRRSRLEPPCLGPGDYATELPAPECGHHYDDRSSTRHPREPPRDGGDCRSDSEDDTPTVIQLKLPECTGGITRIMLDNGATVKIGKVAPDTKVFEGKIIELEGISPEPQPTYGYIFINLWGTPYRFYLIADDFPLREDALIGRNLMRKEAAVISYHYNSMAVRSDPLNPIPFVDMPESTGKQVNVVTRNAVGMPSLEYIAPPGANDYEDYCADRRFAADCDELCQSGNVKPSDTQTVKIPARTRKLVQLKLVATTLRDGYLPRIDTGHPDVFLGENLVRNDGNTCRVYAINSADRDVEFEIRPAEIHPFDYVVQDFESDGSTESEVQPITDLEQRANRIREIVDLRTLNLEEKETILDLIHDYPDLFLVPGDPLPCTNLVYHEIPLENNIPINTKQYRHPPVHKEVVKKDIEKRLQEGIIEPSASPMNSPIWIVPKKPGPDGTPKWRVVIDFRELNKKTVSDAYPLPNIADIMDQLGGAAYFSTFDLASGFHQIPMKEGDKWKTAFSTPNGHFQYCRMPMGLKNAPATFQRLMDKVLRGKPFTLTTDSSDLAIGAVLSQERDGFDHPIGYLSRVLNKAEVNYSTTEKECLAALYAMYHYRPYLLGQPFTLVADHEPLNWMHNRKDPGQRLMRWMFKFTDYQYTFKYRPGKENVVADFLSRNPIVETPEAEINQRLPLLRVLMYSRKKAVPPKGNPRPRSDSPAPNTNPGTIQQPRKVTTRASRSKPAETTPAPDPEASCIALRTRSRLPSTKTPALPTPPVAARVDTGLRRSKGKTPTTSKAQQSAPPSEPSTSMAAQCSTTDLENSESENPPLVDPRYSGLREETEPPTEGTIPIPNLKASTIADALARHLICQFGAPRAILSDRGTSFLSDLVESVLRIFKVKHLTTSSYRPQTNGSLERSHGPLVDFIRTYSENYDDWDRLTPFATFTYNTSVHSATNFTPFELVYGRVARFPLRIPSEDKLPTYNLYLQDLLTRLGEMKTLAAERQIMQKHKAKTRHDRHLKPFKGRVGGYAWILNEPRIGKFDKFYKAPLLIKEVLGNSNVILELPTGQQIRKHTSKLKAVPD</sequence>
<protein>
    <recommendedName>
        <fullName evidence="13">Reverse transcriptase</fullName>
    </recommendedName>
</protein>
<evidence type="ECO:0000256" key="5">
    <source>
        <dbReference type="ARBA" id="ARBA00022759"/>
    </source>
</evidence>
<dbReference type="InterPro" id="IPR000477">
    <property type="entry name" value="RT_dom"/>
</dbReference>
<dbReference type="AlphaFoldDB" id="A0A6H5IGH4"/>
<evidence type="ECO:0000259" key="10">
    <source>
        <dbReference type="PROSITE" id="PS50994"/>
    </source>
</evidence>
<dbReference type="GO" id="GO:0004519">
    <property type="term" value="F:endonuclease activity"/>
    <property type="evidence" value="ECO:0007669"/>
    <property type="project" value="UniProtKB-KW"/>
</dbReference>
<dbReference type="Gene3D" id="3.30.420.10">
    <property type="entry name" value="Ribonuclease H-like superfamily/Ribonuclease H"/>
    <property type="match status" value="1"/>
</dbReference>
<evidence type="ECO:0000256" key="2">
    <source>
        <dbReference type="ARBA" id="ARBA00022679"/>
    </source>
</evidence>
<feature type="domain" description="Reverse transcriptase" evidence="9">
    <location>
        <begin position="481"/>
        <end position="690"/>
    </location>
</feature>
<keyword evidence="4" id="KW-0540">Nuclease</keyword>
<dbReference type="SUPFAM" id="SSF53098">
    <property type="entry name" value="Ribonuclease H-like"/>
    <property type="match status" value="1"/>
</dbReference>
<dbReference type="CDD" id="cd01647">
    <property type="entry name" value="RT_LTR"/>
    <property type="match status" value="1"/>
</dbReference>
<dbReference type="InterPro" id="IPR012337">
    <property type="entry name" value="RNaseH-like_sf"/>
</dbReference>
<dbReference type="GO" id="GO:0003676">
    <property type="term" value="F:nucleic acid binding"/>
    <property type="evidence" value="ECO:0007669"/>
    <property type="project" value="InterPro"/>
</dbReference>
<dbReference type="Gene3D" id="3.30.70.270">
    <property type="match status" value="1"/>
</dbReference>
<evidence type="ECO:0000313" key="12">
    <source>
        <dbReference type="Proteomes" id="UP000479190"/>
    </source>
</evidence>
<dbReference type="Proteomes" id="UP000479190">
    <property type="component" value="Unassembled WGS sequence"/>
</dbReference>
<dbReference type="Pfam" id="PF17917">
    <property type="entry name" value="RT_RNaseH"/>
    <property type="match status" value="1"/>
</dbReference>
<dbReference type="GO" id="GO:0008233">
    <property type="term" value="F:peptidase activity"/>
    <property type="evidence" value="ECO:0007669"/>
    <property type="project" value="UniProtKB-KW"/>
</dbReference>
<feature type="region of interest" description="Disordered" evidence="8">
    <location>
        <begin position="93"/>
        <end position="122"/>
    </location>
</feature>
<evidence type="ECO:0000256" key="1">
    <source>
        <dbReference type="ARBA" id="ARBA00022670"/>
    </source>
</evidence>
<dbReference type="InterPro" id="IPR043128">
    <property type="entry name" value="Rev_trsase/Diguanyl_cyclase"/>
</dbReference>
<evidence type="ECO:0000313" key="11">
    <source>
        <dbReference type="EMBL" id="CAB0034829.1"/>
    </source>
</evidence>
<dbReference type="CDD" id="cd09274">
    <property type="entry name" value="RNase_HI_RT_Ty3"/>
    <property type="match status" value="1"/>
</dbReference>
<keyword evidence="12" id="KW-1185">Reference proteome</keyword>
<dbReference type="GO" id="GO:0003964">
    <property type="term" value="F:RNA-directed DNA polymerase activity"/>
    <property type="evidence" value="ECO:0007669"/>
    <property type="project" value="UniProtKB-KW"/>
</dbReference>
<dbReference type="OrthoDB" id="7555456at2759"/>
<evidence type="ECO:0000256" key="7">
    <source>
        <dbReference type="ARBA" id="ARBA00022918"/>
    </source>
</evidence>
<keyword evidence="6" id="KW-0378">Hydrolase</keyword>
<keyword evidence="3" id="KW-0548">Nucleotidyltransferase</keyword>
<evidence type="ECO:0000256" key="3">
    <source>
        <dbReference type="ARBA" id="ARBA00022695"/>
    </source>
</evidence>
<dbReference type="InterPro" id="IPR043502">
    <property type="entry name" value="DNA/RNA_pol_sf"/>
</dbReference>
<keyword evidence="1" id="KW-0645">Protease</keyword>
<accession>A0A6H5IGH4</accession>
<dbReference type="GO" id="GO:0006508">
    <property type="term" value="P:proteolysis"/>
    <property type="evidence" value="ECO:0007669"/>
    <property type="project" value="UniProtKB-KW"/>
</dbReference>
<dbReference type="PANTHER" id="PTHR37984">
    <property type="entry name" value="PROTEIN CBG26694"/>
    <property type="match status" value="1"/>
</dbReference>
<proteinExistence type="predicted"/>
<evidence type="ECO:0000256" key="4">
    <source>
        <dbReference type="ARBA" id="ARBA00022722"/>
    </source>
</evidence>
<feature type="compositionally biased region" description="Low complexity" evidence="8">
    <location>
        <begin position="793"/>
        <end position="803"/>
    </location>
</feature>
<feature type="compositionally biased region" description="Basic and acidic residues" evidence="8">
    <location>
        <begin position="93"/>
        <end position="117"/>
    </location>
</feature>
<dbReference type="EMBL" id="CADCXV010000760">
    <property type="protein sequence ID" value="CAB0034829.1"/>
    <property type="molecule type" value="Genomic_DNA"/>
</dbReference>
<feature type="region of interest" description="Disordered" evidence="8">
    <location>
        <begin position="753"/>
        <end position="903"/>
    </location>
</feature>
<feature type="domain" description="Integrase catalytic" evidence="10">
    <location>
        <begin position="853"/>
        <end position="1018"/>
    </location>
</feature>
<dbReference type="GO" id="GO:0015074">
    <property type="term" value="P:DNA integration"/>
    <property type="evidence" value="ECO:0007669"/>
    <property type="project" value="InterPro"/>
</dbReference>
<name>A0A6H5IGH4_9HYME</name>
<dbReference type="Pfam" id="PF00078">
    <property type="entry name" value="RVT_1"/>
    <property type="match status" value="1"/>
</dbReference>
<keyword evidence="2" id="KW-0808">Transferase</keyword>
<evidence type="ECO:0000256" key="8">
    <source>
        <dbReference type="SAM" id="MobiDB-lite"/>
    </source>
</evidence>
<dbReference type="Gene3D" id="3.10.10.10">
    <property type="entry name" value="HIV Type 1 Reverse Transcriptase, subunit A, domain 1"/>
    <property type="match status" value="1"/>
</dbReference>
<dbReference type="InterPro" id="IPR036397">
    <property type="entry name" value="RNaseH_sf"/>
</dbReference>
<dbReference type="GO" id="GO:0042575">
    <property type="term" value="C:DNA polymerase complex"/>
    <property type="evidence" value="ECO:0007669"/>
    <property type="project" value="UniProtKB-ARBA"/>
</dbReference>